<feature type="region of interest" description="Disordered" evidence="1">
    <location>
        <begin position="1"/>
        <end position="21"/>
    </location>
</feature>
<gene>
    <name evidence="3" type="ORF">DI565_10315</name>
</gene>
<reference evidence="3 4" key="1">
    <citation type="submission" date="2017-08" db="EMBL/GenBank/DDBJ databases">
        <title>Infants hospitalized years apart are colonized by the same room-sourced microbial strains.</title>
        <authorList>
            <person name="Brooks B."/>
            <person name="Olm M.R."/>
            <person name="Firek B.A."/>
            <person name="Baker R."/>
            <person name="Thomas B.C."/>
            <person name="Morowitz M.J."/>
            <person name="Banfield J.F."/>
        </authorList>
    </citation>
    <scope>NUCLEOTIDE SEQUENCE [LARGE SCALE GENOMIC DNA]</scope>
    <source>
        <strain evidence="3">S2_005_003_R2_43</strain>
    </source>
</reference>
<feature type="compositionally biased region" description="Basic and acidic residues" evidence="1">
    <location>
        <begin position="11"/>
        <end position="20"/>
    </location>
</feature>
<feature type="compositionally biased region" description="Pro residues" evidence="1">
    <location>
        <begin position="1"/>
        <end position="10"/>
    </location>
</feature>
<protein>
    <recommendedName>
        <fullName evidence="2">YjiS-like domain-containing protein</fullName>
    </recommendedName>
</protein>
<name>A0A2W5KGF5_ANCNO</name>
<dbReference type="AlphaFoldDB" id="A0A2W5KGF5"/>
<dbReference type="Pfam" id="PF06568">
    <property type="entry name" value="YjiS-like"/>
    <property type="match status" value="1"/>
</dbReference>
<accession>A0A2W5KGF5</accession>
<comment type="caution">
    <text evidence="3">The sequence shown here is derived from an EMBL/GenBank/DDBJ whole genome shotgun (WGS) entry which is preliminary data.</text>
</comment>
<dbReference type="EMBL" id="QFPN01000004">
    <property type="protein sequence ID" value="PZQ16176.1"/>
    <property type="molecule type" value="Genomic_DNA"/>
</dbReference>
<proteinExistence type="predicted"/>
<organism evidence="3 4">
    <name type="scientific">Ancylobacter novellus</name>
    <name type="common">Thiobacillus novellus</name>
    <dbReference type="NCBI Taxonomy" id="921"/>
    <lineage>
        <taxon>Bacteria</taxon>
        <taxon>Pseudomonadati</taxon>
        <taxon>Pseudomonadota</taxon>
        <taxon>Alphaproteobacteria</taxon>
        <taxon>Hyphomicrobiales</taxon>
        <taxon>Xanthobacteraceae</taxon>
        <taxon>Ancylobacter</taxon>
    </lineage>
</organism>
<sequence length="117" mass="12861">MAVRPGPPRDGPAEGEARAERPRRRVMSVLIESRSQPSGFVRAFAVSASRRLKALAVTMTRRKQIEALGGLDDRMLADIGVTRADLAEAARWSLWGDPGERLAQIAEERRAARARGK</sequence>
<dbReference type="InterPro" id="IPR009506">
    <property type="entry name" value="YjiS-like"/>
</dbReference>
<feature type="domain" description="YjiS-like" evidence="2">
    <location>
        <begin position="59"/>
        <end position="86"/>
    </location>
</feature>
<evidence type="ECO:0000259" key="2">
    <source>
        <dbReference type="Pfam" id="PF06568"/>
    </source>
</evidence>
<evidence type="ECO:0000313" key="3">
    <source>
        <dbReference type="EMBL" id="PZQ16176.1"/>
    </source>
</evidence>
<dbReference type="Proteomes" id="UP000249577">
    <property type="component" value="Unassembled WGS sequence"/>
</dbReference>
<evidence type="ECO:0000256" key="1">
    <source>
        <dbReference type="SAM" id="MobiDB-lite"/>
    </source>
</evidence>
<evidence type="ECO:0000313" key="4">
    <source>
        <dbReference type="Proteomes" id="UP000249577"/>
    </source>
</evidence>